<dbReference type="RefSeq" id="XP_067823711.1">
    <property type="nucleotide sequence ID" value="XM_067967186.1"/>
</dbReference>
<sequence>MALMTWQEIVSNSACSSPDHCSPTTTHAAMAHCNKARWEGSIVLSKPDGVPSWKLVIQMCHNAPPFDANESLETLFSSSTKFCLWICLNNARCEQISEPKWIGTTKRRRAIDADFFQRDTSPDKGADTVKKIQILNLRTHRAGTINHAALLLD</sequence>
<reference evidence="1 2" key="1">
    <citation type="journal article" date="2021" name="Genome Biol.">
        <title>AFLAP: assembly-free linkage analysis pipeline using k-mers from genome sequencing data.</title>
        <authorList>
            <person name="Fletcher K."/>
            <person name="Zhang L."/>
            <person name="Gil J."/>
            <person name="Han R."/>
            <person name="Cavanaugh K."/>
            <person name="Michelmore R."/>
        </authorList>
    </citation>
    <scope>NUCLEOTIDE SEQUENCE [LARGE SCALE GENOMIC DNA]</scope>
    <source>
        <strain evidence="1 2">SF5</strain>
    </source>
</reference>
<gene>
    <name evidence="1" type="ORF">CCR75_009141</name>
</gene>
<comment type="caution">
    <text evidence="1">The sequence shown here is derived from an EMBL/GenBank/DDBJ whole genome shotgun (WGS) entry which is preliminary data.</text>
</comment>
<name>A0A976NZU8_BRELC</name>
<dbReference type="AlphaFoldDB" id="A0A976NZU8"/>
<dbReference type="GeneID" id="94352857"/>
<organism evidence="1 2">
    <name type="scientific">Bremia lactucae</name>
    <name type="common">Lettuce downy mildew</name>
    <dbReference type="NCBI Taxonomy" id="4779"/>
    <lineage>
        <taxon>Eukaryota</taxon>
        <taxon>Sar</taxon>
        <taxon>Stramenopiles</taxon>
        <taxon>Oomycota</taxon>
        <taxon>Peronosporomycetes</taxon>
        <taxon>Peronosporales</taxon>
        <taxon>Peronosporaceae</taxon>
        <taxon>Bremia</taxon>
    </lineage>
</organism>
<evidence type="ECO:0000313" key="1">
    <source>
        <dbReference type="EMBL" id="TDH74213.1"/>
    </source>
</evidence>
<proteinExistence type="predicted"/>
<protein>
    <submittedName>
        <fullName evidence="1">Uncharacterized protein</fullName>
    </submittedName>
</protein>
<evidence type="ECO:0000313" key="2">
    <source>
        <dbReference type="Proteomes" id="UP000294530"/>
    </source>
</evidence>
<keyword evidence="2" id="KW-1185">Reference proteome</keyword>
<dbReference type="EMBL" id="SHOA02000003">
    <property type="protein sequence ID" value="TDH74213.1"/>
    <property type="molecule type" value="Genomic_DNA"/>
</dbReference>
<accession>A0A976NZU8</accession>
<dbReference type="KEGG" id="blac:94352857"/>
<dbReference type="Proteomes" id="UP000294530">
    <property type="component" value="Unassembled WGS sequence"/>
</dbReference>